<dbReference type="AlphaFoldDB" id="A0A9D4PQV9"/>
<reference evidence="2" key="2">
    <citation type="submission" date="2021-09" db="EMBL/GenBank/DDBJ databases">
        <authorList>
            <person name="Jia N."/>
            <person name="Wang J."/>
            <person name="Shi W."/>
            <person name="Du L."/>
            <person name="Sun Y."/>
            <person name="Zhan W."/>
            <person name="Jiang J."/>
            <person name="Wang Q."/>
            <person name="Zhang B."/>
            <person name="Ji P."/>
            <person name="Sakyi L.B."/>
            <person name="Cui X."/>
            <person name="Yuan T."/>
            <person name="Jiang B."/>
            <person name="Yang W."/>
            <person name="Lam T.T.-Y."/>
            <person name="Chang Q."/>
            <person name="Ding S."/>
            <person name="Wang X."/>
            <person name="Zhu J."/>
            <person name="Ruan X."/>
            <person name="Zhao L."/>
            <person name="Wei J."/>
            <person name="Que T."/>
            <person name="Du C."/>
            <person name="Cheng J."/>
            <person name="Dai P."/>
            <person name="Han X."/>
            <person name="Huang E."/>
            <person name="Gao Y."/>
            <person name="Liu J."/>
            <person name="Shao H."/>
            <person name="Ye R."/>
            <person name="Li L."/>
            <person name="Wei W."/>
            <person name="Wang X."/>
            <person name="Wang C."/>
            <person name="Huo Q."/>
            <person name="Li W."/>
            <person name="Guo W."/>
            <person name="Chen H."/>
            <person name="Chen S."/>
            <person name="Zhou L."/>
            <person name="Zhou L."/>
            <person name="Ni X."/>
            <person name="Tian J."/>
            <person name="Zhou Y."/>
            <person name="Sheng Y."/>
            <person name="Liu T."/>
            <person name="Pan Y."/>
            <person name="Xia L."/>
            <person name="Li J."/>
            <person name="Zhao F."/>
            <person name="Cao W."/>
        </authorList>
    </citation>
    <scope>NUCLEOTIDE SEQUENCE</scope>
    <source>
        <strain evidence="2">Rsan-2018</strain>
        <tissue evidence="2">Larvae</tissue>
    </source>
</reference>
<feature type="region of interest" description="Disordered" evidence="1">
    <location>
        <begin position="1"/>
        <end position="28"/>
    </location>
</feature>
<reference evidence="2" key="1">
    <citation type="journal article" date="2020" name="Cell">
        <title>Large-Scale Comparative Analyses of Tick Genomes Elucidate Their Genetic Diversity and Vector Capacities.</title>
        <authorList>
            <consortium name="Tick Genome and Microbiome Consortium (TIGMIC)"/>
            <person name="Jia N."/>
            <person name="Wang J."/>
            <person name="Shi W."/>
            <person name="Du L."/>
            <person name="Sun Y."/>
            <person name="Zhan W."/>
            <person name="Jiang J.F."/>
            <person name="Wang Q."/>
            <person name="Zhang B."/>
            <person name="Ji P."/>
            <person name="Bell-Sakyi L."/>
            <person name="Cui X.M."/>
            <person name="Yuan T.T."/>
            <person name="Jiang B.G."/>
            <person name="Yang W.F."/>
            <person name="Lam T.T."/>
            <person name="Chang Q.C."/>
            <person name="Ding S.J."/>
            <person name="Wang X.J."/>
            <person name="Zhu J.G."/>
            <person name="Ruan X.D."/>
            <person name="Zhao L."/>
            <person name="Wei J.T."/>
            <person name="Ye R.Z."/>
            <person name="Que T.C."/>
            <person name="Du C.H."/>
            <person name="Zhou Y.H."/>
            <person name="Cheng J.X."/>
            <person name="Dai P.F."/>
            <person name="Guo W.B."/>
            <person name="Han X.H."/>
            <person name="Huang E.J."/>
            <person name="Li L.F."/>
            <person name="Wei W."/>
            <person name="Gao Y.C."/>
            <person name="Liu J.Z."/>
            <person name="Shao H.Z."/>
            <person name="Wang X."/>
            <person name="Wang C.C."/>
            <person name="Yang T.C."/>
            <person name="Huo Q.B."/>
            <person name="Li W."/>
            <person name="Chen H.Y."/>
            <person name="Chen S.E."/>
            <person name="Zhou L.G."/>
            <person name="Ni X.B."/>
            <person name="Tian J.H."/>
            <person name="Sheng Y."/>
            <person name="Liu T."/>
            <person name="Pan Y.S."/>
            <person name="Xia L.Y."/>
            <person name="Li J."/>
            <person name="Zhao F."/>
            <person name="Cao W.C."/>
        </authorList>
    </citation>
    <scope>NUCLEOTIDE SEQUENCE</scope>
    <source>
        <strain evidence="2">Rsan-2018</strain>
    </source>
</reference>
<organism evidence="2 3">
    <name type="scientific">Rhipicephalus sanguineus</name>
    <name type="common">Brown dog tick</name>
    <name type="synonym">Ixodes sanguineus</name>
    <dbReference type="NCBI Taxonomy" id="34632"/>
    <lineage>
        <taxon>Eukaryota</taxon>
        <taxon>Metazoa</taxon>
        <taxon>Ecdysozoa</taxon>
        <taxon>Arthropoda</taxon>
        <taxon>Chelicerata</taxon>
        <taxon>Arachnida</taxon>
        <taxon>Acari</taxon>
        <taxon>Parasitiformes</taxon>
        <taxon>Ixodida</taxon>
        <taxon>Ixodoidea</taxon>
        <taxon>Ixodidae</taxon>
        <taxon>Rhipicephalinae</taxon>
        <taxon>Rhipicephalus</taxon>
        <taxon>Rhipicephalus</taxon>
    </lineage>
</organism>
<evidence type="ECO:0000313" key="3">
    <source>
        <dbReference type="Proteomes" id="UP000821837"/>
    </source>
</evidence>
<name>A0A9D4PQV9_RHISA</name>
<dbReference type="Proteomes" id="UP000821837">
    <property type="component" value="Chromosome 5"/>
</dbReference>
<accession>A0A9D4PQV9</accession>
<keyword evidence="3" id="KW-1185">Reference proteome</keyword>
<proteinExistence type="predicted"/>
<protein>
    <submittedName>
        <fullName evidence="2">Uncharacterized protein</fullName>
    </submittedName>
</protein>
<evidence type="ECO:0000313" key="2">
    <source>
        <dbReference type="EMBL" id="KAH7950866.1"/>
    </source>
</evidence>
<comment type="caution">
    <text evidence="2">The sequence shown here is derived from an EMBL/GenBank/DDBJ whole genome shotgun (WGS) entry which is preliminary data.</text>
</comment>
<dbReference type="InterPro" id="IPR011333">
    <property type="entry name" value="SKP1/BTB/POZ_sf"/>
</dbReference>
<sequence length="94" mass="10564">MQHPNHPGSRPQSLVEAPHESWGPHSKDGVKDVLGHRRYMHCGSCPLTCESFPGLIVAAEHYNLPELMQACFHHAKQHLRLSVVCGMLNVLENY</sequence>
<dbReference type="Gene3D" id="3.30.710.10">
    <property type="entry name" value="Potassium Channel Kv1.1, Chain A"/>
    <property type="match status" value="1"/>
</dbReference>
<evidence type="ECO:0000256" key="1">
    <source>
        <dbReference type="SAM" id="MobiDB-lite"/>
    </source>
</evidence>
<dbReference type="EMBL" id="JABSTV010001251">
    <property type="protein sequence ID" value="KAH7950866.1"/>
    <property type="molecule type" value="Genomic_DNA"/>
</dbReference>
<dbReference type="VEuPathDB" id="VectorBase:RSAN_041428"/>
<gene>
    <name evidence="2" type="ORF">HPB52_003011</name>
</gene>